<organism evidence="1 2">
    <name type="scientific">Sedimentitalea xiamensis</name>
    <dbReference type="NCBI Taxonomy" id="3050037"/>
    <lineage>
        <taxon>Bacteria</taxon>
        <taxon>Pseudomonadati</taxon>
        <taxon>Pseudomonadota</taxon>
        <taxon>Alphaproteobacteria</taxon>
        <taxon>Rhodobacterales</taxon>
        <taxon>Paracoccaceae</taxon>
        <taxon>Sedimentitalea</taxon>
    </lineage>
</organism>
<dbReference type="EMBL" id="JASNJE010000039">
    <property type="protein sequence ID" value="MDK3075505.1"/>
    <property type="molecule type" value="Genomic_DNA"/>
</dbReference>
<dbReference type="Proteomes" id="UP001227126">
    <property type="component" value="Unassembled WGS sequence"/>
</dbReference>
<evidence type="ECO:0000313" key="2">
    <source>
        <dbReference type="Proteomes" id="UP001227126"/>
    </source>
</evidence>
<name>A0ABT7FK46_9RHOB</name>
<dbReference type="RefSeq" id="WP_284487431.1">
    <property type="nucleotide sequence ID" value="NZ_JASNJE010000039.1"/>
</dbReference>
<evidence type="ECO:0000313" key="1">
    <source>
        <dbReference type="EMBL" id="MDK3075505.1"/>
    </source>
</evidence>
<comment type="caution">
    <text evidence="1">The sequence shown here is derived from an EMBL/GenBank/DDBJ whole genome shotgun (WGS) entry which is preliminary data.</text>
</comment>
<reference evidence="1 2" key="1">
    <citation type="submission" date="2023-05" db="EMBL/GenBank/DDBJ databases">
        <title>Sedimentitalea sp. nov. JM2-8.</title>
        <authorList>
            <person name="Huang J."/>
        </authorList>
    </citation>
    <scope>NUCLEOTIDE SEQUENCE [LARGE SCALE GENOMIC DNA]</scope>
    <source>
        <strain evidence="1 2">JM2-8</strain>
    </source>
</reference>
<gene>
    <name evidence="1" type="ORF">QO034_20730</name>
</gene>
<accession>A0ABT7FK46</accession>
<sequence>MAYKDEKIVRVLLEEASSIDERCDGYREELTSALADIVQKERAHLFQRSNIVVEIGDIVSRVGTFVGMREGSE</sequence>
<protein>
    <submittedName>
        <fullName evidence="1">Uncharacterized protein</fullName>
    </submittedName>
</protein>
<keyword evidence="2" id="KW-1185">Reference proteome</keyword>
<proteinExistence type="predicted"/>